<evidence type="ECO:0000256" key="3">
    <source>
        <dbReference type="ARBA" id="ARBA00022525"/>
    </source>
</evidence>
<dbReference type="InterPro" id="IPR033764">
    <property type="entry name" value="Sdr_B"/>
</dbReference>
<dbReference type="SUPFAM" id="SSF117074">
    <property type="entry name" value="Hypothetical protein PA1324"/>
    <property type="match status" value="9"/>
</dbReference>
<feature type="region of interest" description="Disordered" evidence="5">
    <location>
        <begin position="1"/>
        <end position="21"/>
    </location>
</feature>
<name>A4A0X7_9BACT</name>
<dbReference type="EMBL" id="AANZ01000031">
    <property type="protein sequence ID" value="EAQ77548.1"/>
    <property type="molecule type" value="Genomic_DNA"/>
</dbReference>
<feature type="domain" description="SD-repeat containing protein B" evidence="6">
    <location>
        <begin position="245"/>
        <end position="320"/>
    </location>
</feature>
<sequence length="1732" mass="182234">MFNSLLKGRKRKGPARPTLRGSDVEMLEDRRVFDADPIQLGAIYVEEDASGGDDHGDTFHIKFSGGAAGTELTQIIIDGDQIGNFGNLPGLSAGDVIFDTALGGLGADSAFPFKMISANGIDNFKVTVADGGTKLIIDFDGFNAGEEFVFSIDVDEIIIYDPNNPGNILVDPIASGAEVQGTQFSATFEAQYYHNTTIDTIFYDAYDPLLNASGLNLPSDNATGHRDRTDGAFGNAVQQPLPITISGRVYHDVNLSLTQEAGEAGLSGVSLTLWQKVNGVYVNTGFTTTTNGQGDYEFGANLNLQPGTYQVRETQPSGYFSVGAIPGTVAGAGIGEIVAGDKDVLTEITIINGGTSGIHYDFAEALPASISGYVYHDRDNDGVKETGEEGIADVTMTITGIDVDGVTHTYTVTTNSVGYYEATLLPPGMYTVTETVQPAAYIDGIDAAGTVNGAGMGSAINPGDKIVSVLLLGGEAGINYNFGEIKPGSISGSVHLTDRDGNCYDGVTIITPPIEGVVIELLDASGNVIETTTTDVNGQYSFDNLLPGTYSVREYTPVGLIDGGDHVGKIDGIKVGQNSTNDLLSNIVLMSGDDGVNYDFCEHEAATIAGYVYHDRDNDGVKEAGEEGIGGVTVVLLDASGVQVGTTTTNSDGSYSFTGLRAGSYQVVETQPTNYLDGLDAAGTIGGTTVGAALNPGDKINAIELKWGDDGIDYNFGEIKPVSISGYVYHDLDNDGLKETGEAGIGGVSVQVINTVTNQIFSVTTDNDGYYEVVGLPPGTYRITETQPVPYIDGKDAAGTVGGSTRGGAVNPGDELNAISLVSGDTGINYNFGEILPGSISGKVHLTDRDGNCFSEEAYNSPIEGAIVRLYDSLGNLVAETTTDANGDYSFNGLLPDTYTVVEITPAGLIDGGDHVGTINGVAVGQKTVNDTLSSIIIRSGDQGINYDFCEHLPAQIGGFVYHDRNNDGDMDAGEEGIGGAIVYLYDSSGALVGTQTTAADGTYLFTNLRADTYRIVEQQPNGYLDGKDAAGTILGAVVGAATNPGDEINAIELKWGDSGINYKFGEVKPGSIGGFVWSDTDDDCLFDANENPISGVVINLLDAAGNVIATTTTDANGHYQFDNLLPGLYTVVETQPAGYFQGHQMDMNGLADDSVQDTISRINITSGLDLDNHNFCELPPATISGYVYQDGATFTTSDGNLPSDALSQRDGTRTSDDTPIGGVTLELRDGITGLPIMGNDPRLLGGTYGSGPVRVVTGSDGYYQFVGLQAGFYAVFEVHPEGYADGNDNAGTTAGVAFNHGNGVSVGTLLIDPLNDLIALIDVPVGAHSYENNFSELKAQPNPPFLPPVPPEPVGTLPPLVTPVAPAPADLIPPAALFIIQPLLQSSSGGATGVTWHLSVVNAGLPRSKDQIAFVEPNVWFTAANDSILPWEGNELQQAEWKLQVQSAGDNDPEQILTKMFGMAGAHPVSGDFNGDGVTDFGIYYKGHWYIDVNGNGVWDEGDLWAKLGYDGDLPVVGDWDGDGKDDIGIFGKAWAGDPRAVASDPGLPVPNNVSTGVSKNLPPKPDEATLGSRVMKLTSTGKVRSDLIDHVFHFGTAGNFPIVGDWDGDGIQTIGVFQDGEWRLDEDGNGRWNDEVDSRVRYGKAGDVPVVGDWNGDGIDEIGVYRGGEWILDSDNNRHQDDTDKVFMLGDADDMPTVGDWDGDGYDEVGVYHGISADARVSEAPGPAKR</sequence>
<dbReference type="HOGENOM" id="CLU_002781_0_0_0"/>
<feature type="domain" description="SD-repeat containing protein B" evidence="6">
    <location>
        <begin position="723"/>
        <end position="800"/>
    </location>
</feature>
<evidence type="ECO:0000259" key="6">
    <source>
        <dbReference type="Pfam" id="PF17210"/>
    </source>
</evidence>
<keyword evidence="4" id="KW-0732">Signal</keyword>
<reference evidence="7 8" key="1">
    <citation type="submission" date="2006-02" db="EMBL/GenBank/DDBJ databases">
        <authorList>
            <person name="Amann R."/>
            <person name="Ferriera S."/>
            <person name="Johnson J."/>
            <person name="Kravitz S."/>
            <person name="Halpern A."/>
            <person name="Remington K."/>
            <person name="Beeson K."/>
            <person name="Tran B."/>
            <person name="Rogers Y.-H."/>
            <person name="Friedman R."/>
            <person name="Venter J.C."/>
        </authorList>
    </citation>
    <scope>NUCLEOTIDE SEQUENCE [LARGE SCALE GENOMIC DNA]</scope>
    <source>
        <strain evidence="7 8">DSM 3645</strain>
    </source>
</reference>
<dbReference type="eggNOG" id="COG4932">
    <property type="taxonomic scope" value="Bacteria"/>
</dbReference>
<dbReference type="GO" id="GO:0005576">
    <property type="term" value="C:extracellular region"/>
    <property type="evidence" value="ECO:0007669"/>
    <property type="project" value="UniProtKB-SubCell"/>
</dbReference>
<feature type="domain" description="SD-repeat containing protein B" evidence="6">
    <location>
        <begin position="847"/>
        <end position="944"/>
    </location>
</feature>
<comment type="similarity">
    <text evidence="2">Belongs to the serine-aspartate repeat-containing protein (SDr) family.</text>
</comment>
<feature type="domain" description="SD-repeat containing protein B" evidence="6">
    <location>
        <begin position="955"/>
        <end position="1033"/>
    </location>
</feature>
<feature type="domain" description="SD-repeat containing protein B" evidence="6">
    <location>
        <begin position="1072"/>
        <end position="1162"/>
    </location>
</feature>
<dbReference type="InterPro" id="IPR013783">
    <property type="entry name" value="Ig-like_fold"/>
</dbReference>
<evidence type="ECO:0000256" key="1">
    <source>
        <dbReference type="ARBA" id="ARBA00004613"/>
    </source>
</evidence>
<dbReference type="PANTHER" id="PTHR36108:SF13">
    <property type="entry name" value="COLOSSIN-B-RELATED"/>
    <property type="match status" value="1"/>
</dbReference>
<evidence type="ECO:0000256" key="5">
    <source>
        <dbReference type="SAM" id="MobiDB-lite"/>
    </source>
</evidence>
<organism evidence="7 8">
    <name type="scientific">Blastopirellula marina DSM 3645</name>
    <dbReference type="NCBI Taxonomy" id="314230"/>
    <lineage>
        <taxon>Bacteria</taxon>
        <taxon>Pseudomonadati</taxon>
        <taxon>Planctomycetota</taxon>
        <taxon>Planctomycetia</taxon>
        <taxon>Pirellulales</taxon>
        <taxon>Pirellulaceae</taxon>
        <taxon>Blastopirellula</taxon>
    </lineage>
</organism>
<proteinExistence type="inferred from homology"/>
<feature type="region of interest" description="Disordered" evidence="5">
    <location>
        <begin position="1199"/>
        <end position="1222"/>
    </location>
</feature>
<dbReference type="SUPFAM" id="SSF69318">
    <property type="entry name" value="Integrin alpha N-terminal domain"/>
    <property type="match status" value="1"/>
</dbReference>
<dbReference type="Gene3D" id="2.60.40.10">
    <property type="entry name" value="Immunoglobulins"/>
    <property type="match status" value="9"/>
</dbReference>
<evidence type="ECO:0000256" key="2">
    <source>
        <dbReference type="ARBA" id="ARBA00007257"/>
    </source>
</evidence>
<comment type="subcellular location">
    <subcellularLocation>
        <location evidence="1">Secreted</location>
    </subcellularLocation>
</comment>
<protein>
    <submittedName>
        <fullName evidence="7">Probable fibrinogen-binding protein-like</fullName>
    </submittedName>
</protein>
<evidence type="ECO:0000313" key="8">
    <source>
        <dbReference type="Proteomes" id="UP000004358"/>
    </source>
</evidence>
<gene>
    <name evidence="7" type="ORF">DSM3645_08111</name>
</gene>
<dbReference type="Proteomes" id="UP000004358">
    <property type="component" value="Unassembled WGS sequence"/>
</dbReference>
<comment type="caution">
    <text evidence="7">The sequence shown here is derived from an EMBL/GenBank/DDBJ whole genome shotgun (WGS) entry which is preliminary data.</text>
</comment>
<feature type="domain" description="SD-repeat containing protein B" evidence="6">
    <location>
        <begin position="511"/>
        <end position="599"/>
    </location>
</feature>
<dbReference type="STRING" id="314230.DSM3645_08111"/>
<evidence type="ECO:0000256" key="4">
    <source>
        <dbReference type="ARBA" id="ARBA00022729"/>
    </source>
</evidence>
<keyword evidence="3" id="KW-0964">Secreted</keyword>
<feature type="domain" description="SD-repeat containing protein B" evidence="6">
    <location>
        <begin position="369"/>
        <end position="450"/>
    </location>
</feature>
<feature type="domain" description="SD-repeat containing protein B" evidence="6">
    <location>
        <begin position="607"/>
        <end position="684"/>
    </location>
</feature>
<accession>A4A0X7</accession>
<dbReference type="PANTHER" id="PTHR36108">
    <property type="entry name" value="COLOSSIN-B-RELATED"/>
    <property type="match status" value="1"/>
</dbReference>
<evidence type="ECO:0000313" key="7">
    <source>
        <dbReference type="EMBL" id="EAQ77548.1"/>
    </source>
</evidence>
<dbReference type="Pfam" id="PF17210">
    <property type="entry name" value="SdrD_B"/>
    <property type="match status" value="8"/>
</dbReference>
<dbReference type="InterPro" id="IPR028994">
    <property type="entry name" value="Integrin_alpha_N"/>
</dbReference>